<keyword evidence="3" id="KW-1185">Reference proteome</keyword>
<evidence type="ECO:0000313" key="3">
    <source>
        <dbReference type="Proteomes" id="UP000535491"/>
    </source>
</evidence>
<dbReference type="Proteomes" id="UP000535491">
    <property type="component" value="Unassembled WGS sequence"/>
</dbReference>
<evidence type="ECO:0000259" key="1">
    <source>
        <dbReference type="Pfam" id="PF01728"/>
    </source>
</evidence>
<dbReference type="Pfam" id="PF01728">
    <property type="entry name" value="FtsJ"/>
    <property type="match status" value="1"/>
</dbReference>
<proteinExistence type="predicted"/>
<keyword evidence="2" id="KW-0808">Transferase</keyword>
<name>A0A7W1WQS9_9BACL</name>
<dbReference type="EMBL" id="JACEIQ010000006">
    <property type="protein sequence ID" value="MBA4494302.1"/>
    <property type="molecule type" value="Genomic_DNA"/>
</dbReference>
<sequence>MRSAEMTDTFNLIMTVKAESLQAGLTELFAVDNQAKLEQWLDEGVGLVRLSRGFNRMTEQFLQKKPVFIQHLCPVHVSVKISNQRDDLALLLYHVQEMEHLLDPKKSFSVQTRFTGSNNPKAYKRFEVNETISNAVEALGYVLNVSQPEQVVSIVLSDERGYLGISPVNRNLSAWAGGKHRFAQEKGQISRAEFKLLEAIDVFDVPIPKHGTAIDLGAAPGGWTRVLLKYNFKVYAVDPAELHQSLKRYPQVVHFKETAQVFLKRHSGLKVDLIVNDMRMDVKESVSLMGEIRQSLKAGGYAIMTLKLQKKQIRKTVNQAIAQLERWYQILGVRQLFHNRSEVTVFMKQK</sequence>
<dbReference type="InterPro" id="IPR002877">
    <property type="entry name" value="RNA_MeTrfase_FtsJ_dom"/>
</dbReference>
<dbReference type="GO" id="GO:0032259">
    <property type="term" value="P:methylation"/>
    <property type="evidence" value="ECO:0007669"/>
    <property type="project" value="UniProtKB-KW"/>
</dbReference>
<dbReference type="GO" id="GO:0008168">
    <property type="term" value="F:methyltransferase activity"/>
    <property type="evidence" value="ECO:0007669"/>
    <property type="project" value="UniProtKB-KW"/>
</dbReference>
<feature type="domain" description="Ribosomal RNA methyltransferase FtsJ" evidence="1">
    <location>
        <begin position="190"/>
        <end position="285"/>
    </location>
</feature>
<protein>
    <submittedName>
        <fullName evidence="2">50S rRNA methyltransferase</fullName>
    </submittedName>
</protein>
<organism evidence="2 3">
    <name type="scientific">Paenactinomyces guangxiensis</name>
    <dbReference type="NCBI Taxonomy" id="1490290"/>
    <lineage>
        <taxon>Bacteria</taxon>
        <taxon>Bacillati</taxon>
        <taxon>Bacillota</taxon>
        <taxon>Bacilli</taxon>
        <taxon>Bacillales</taxon>
        <taxon>Thermoactinomycetaceae</taxon>
        <taxon>Paenactinomyces</taxon>
    </lineage>
</organism>
<dbReference type="RefSeq" id="WP_181751541.1">
    <property type="nucleotide sequence ID" value="NZ_JACEIQ010000006.1"/>
</dbReference>
<dbReference type="PANTHER" id="PTHR37524">
    <property type="entry name" value="RIBOSOMAL RNA LARGE SUBUNIT METHYLTRANSFERASE M"/>
    <property type="match status" value="1"/>
</dbReference>
<dbReference type="Gene3D" id="3.40.50.150">
    <property type="entry name" value="Vaccinia Virus protein VP39"/>
    <property type="match status" value="1"/>
</dbReference>
<keyword evidence="2" id="KW-0489">Methyltransferase</keyword>
<dbReference type="PANTHER" id="PTHR37524:SF2">
    <property type="entry name" value="RIBOSOMAL RNA METHYLTRANSFERASE FTSJ DOMAIN-CONTAINING PROTEIN"/>
    <property type="match status" value="1"/>
</dbReference>
<accession>A0A7W1WQS9</accession>
<dbReference type="SUPFAM" id="SSF53335">
    <property type="entry name" value="S-adenosyl-L-methionine-dependent methyltransferases"/>
    <property type="match status" value="1"/>
</dbReference>
<comment type="caution">
    <text evidence="2">The sequence shown here is derived from an EMBL/GenBank/DDBJ whole genome shotgun (WGS) entry which is preliminary data.</text>
</comment>
<reference evidence="2 3" key="1">
    <citation type="submission" date="2020-07" db="EMBL/GenBank/DDBJ databases">
        <authorList>
            <person name="Feng H."/>
        </authorList>
    </citation>
    <scope>NUCLEOTIDE SEQUENCE [LARGE SCALE GENOMIC DNA]</scope>
    <source>
        <strain evidence="3">s-10</strain>
    </source>
</reference>
<evidence type="ECO:0000313" key="2">
    <source>
        <dbReference type="EMBL" id="MBA4494302.1"/>
    </source>
</evidence>
<dbReference type="CDD" id="cd02440">
    <property type="entry name" value="AdoMet_MTases"/>
    <property type="match status" value="1"/>
</dbReference>
<gene>
    <name evidence="2" type="ORF">H1191_08285</name>
</gene>
<dbReference type="InterPro" id="IPR029063">
    <property type="entry name" value="SAM-dependent_MTases_sf"/>
</dbReference>
<dbReference type="AlphaFoldDB" id="A0A7W1WQS9"/>